<comment type="catalytic activity">
    <reaction evidence="8 13">
        <text>7-aminomethyl-7-carbaguanosine(34) in tRNA + S-adenosyl-L-methionine = epoxyqueuosine(34) in tRNA + adenine + L-methionine + 2 H(+)</text>
        <dbReference type="Rhea" id="RHEA:32155"/>
        <dbReference type="Rhea" id="RHEA-COMP:10342"/>
        <dbReference type="Rhea" id="RHEA-COMP:18582"/>
        <dbReference type="ChEBI" id="CHEBI:15378"/>
        <dbReference type="ChEBI" id="CHEBI:16708"/>
        <dbReference type="ChEBI" id="CHEBI:57844"/>
        <dbReference type="ChEBI" id="CHEBI:59789"/>
        <dbReference type="ChEBI" id="CHEBI:82833"/>
        <dbReference type="ChEBI" id="CHEBI:194443"/>
        <dbReference type="EC" id="2.4.99.17"/>
    </reaction>
</comment>
<dbReference type="FunFam" id="3.40.1780.10:FF:000001">
    <property type="entry name" value="S-adenosylmethionine:tRNA ribosyltransferase-isomerase"/>
    <property type="match status" value="1"/>
</dbReference>
<gene>
    <name evidence="13" type="primary">queA</name>
    <name evidence="14" type="ORF">AUJ35_01440</name>
</gene>
<keyword evidence="7 13" id="KW-0671">Queuosine biosynthesis</keyword>
<comment type="subcellular location">
    <subcellularLocation>
        <location evidence="1 13">Cytoplasm</location>
    </subcellularLocation>
</comment>
<evidence type="ECO:0000256" key="6">
    <source>
        <dbReference type="ARBA" id="ARBA00022691"/>
    </source>
</evidence>
<dbReference type="GO" id="GO:0051075">
    <property type="term" value="F:S-adenosylmethionine:tRNA ribosyltransferase-isomerase activity"/>
    <property type="evidence" value="ECO:0007669"/>
    <property type="project" value="UniProtKB-EC"/>
</dbReference>
<evidence type="ECO:0000256" key="2">
    <source>
        <dbReference type="ARBA" id="ARBA00004691"/>
    </source>
</evidence>
<evidence type="ECO:0000256" key="4">
    <source>
        <dbReference type="ARBA" id="ARBA00022490"/>
    </source>
</evidence>
<evidence type="ECO:0000256" key="12">
    <source>
        <dbReference type="ARBA" id="ARBA00076160"/>
    </source>
</evidence>
<sequence length="350" mass="39120">MLKTADFNYHLPAELIAQTPAEPRDHSRLLVLAKKSGEVEHKHFYDLINYLRPGDVLVVNNSKVFPARLLGKKIGSGGQVEVFLLKHISDQKWECLLGGRASEKLEIEFGAGLKTRVVKNNQDGTWELEFNKNAKELLAIAEKIGLVPLPPYIKRDKEIKEDKARYQTVYADKEQVGSVAAPTAGLHFTPELLEKIKALGVEILEVTLHVGMGTFAPVKTDNILGHKMHAERLEIKAAAVKKIIAAKQAKKRIIAVGTTSCRSLETLGKYLAPSEFNDGKNFKCWTDIFIYPPYQFKVVDALITNFHLPESTLLMLISALAGKANIDKAYEIAIKRGYRFFSYGDAMFII</sequence>
<keyword evidence="6 13" id="KW-0949">S-adenosyl-L-methionine</keyword>
<dbReference type="InterPro" id="IPR042119">
    <property type="entry name" value="QueA_dom2"/>
</dbReference>
<comment type="subunit">
    <text evidence="3 13">Monomer.</text>
</comment>
<comment type="caution">
    <text evidence="14">The sequence shown here is derived from an EMBL/GenBank/DDBJ whole genome shotgun (WGS) entry which is preliminary data.</text>
</comment>
<evidence type="ECO:0000256" key="8">
    <source>
        <dbReference type="ARBA" id="ARBA00052751"/>
    </source>
</evidence>
<organism evidence="14 15">
    <name type="scientific">Candidatus Falkowbacteria bacterium CG1_02_41_21</name>
    <dbReference type="NCBI Taxonomy" id="1805147"/>
    <lineage>
        <taxon>Bacteria</taxon>
        <taxon>Candidatus Falkowiibacteriota</taxon>
    </lineage>
</organism>
<dbReference type="EMBL" id="MNUV01000025">
    <property type="protein sequence ID" value="OIO07828.1"/>
    <property type="molecule type" value="Genomic_DNA"/>
</dbReference>
<dbReference type="AlphaFoldDB" id="A0A1J4T6T1"/>
<dbReference type="PANTHER" id="PTHR30307:SF0">
    <property type="entry name" value="S-ADENOSYLMETHIONINE:TRNA RIBOSYLTRANSFERASE-ISOMERASE"/>
    <property type="match status" value="1"/>
</dbReference>
<dbReference type="NCBIfam" id="TIGR00113">
    <property type="entry name" value="queA"/>
    <property type="match status" value="1"/>
</dbReference>
<dbReference type="InterPro" id="IPR042118">
    <property type="entry name" value="QueA_dom1"/>
</dbReference>
<dbReference type="GO" id="GO:0005737">
    <property type="term" value="C:cytoplasm"/>
    <property type="evidence" value="ECO:0007669"/>
    <property type="project" value="UniProtKB-SubCell"/>
</dbReference>
<evidence type="ECO:0000256" key="3">
    <source>
        <dbReference type="ARBA" id="ARBA00011245"/>
    </source>
</evidence>
<dbReference type="HAMAP" id="MF_00113">
    <property type="entry name" value="QueA"/>
    <property type="match status" value="1"/>
</dbReference>
<reference evidence="14 15" key="1">
    <citation type="journal article" date="2016" name="Environ. Microbiol.">
        <title>Genomic resolution of a cold subsurface aquifer community provides metabolic insights for novel microbes adapted to high CO concentrations.</title>
        <authorList>
            <person name="Probst A.J."/>
            <person name="Castelle C.J."/>
            <person name="Singh A."/>
            <person name="Brown C.T."/>
            <person name="Anantharaman K."/>
            <person name="Sharon I."/>
            <person name="Hug L.A."/>
            <person name="Burstein D."/>
            <person name="Emerson J.B."/>
            <person name="Thomas B.C."/>
            <person name="Banfield J.F."/>
        </authorList>
    </citation>
    <scope>NUCLEOTIDE SEQUENCE [LARGE SCALE GENOMIC DNA]</scope>
    <source>
        <strain evidence="14">CG1_02_41_21</strain>
    </source>
</reference>
<dbReference type="Pfam" id="PF02547">
    <property type="entry name" value="Queuosine_synth"/>
    <property type="match status" value="1"/>
</dbReference>
<evidence type="ECO:0000256" key="1">
    <source>
        <dbReference type="ARBA" id="ARBA00004496"/>
    </source>
</evidence>
<protein>
    <recommendedName>
        <fullName evidence="11 13">S-adenosylmethionine:tRNA ribosyltransferase-isomerase</fullName>
        <ecNumber evidence="10 13">2.4.99.17</ecNumber>
    </recommendedName>
    <alternativeName>
        <fullName evidence="12 13">Queuosine biosynthesis protein QueA</fullName>
    </alternativeName>
</protein>
<evidence type="ECO:0000256" key="9">
    <source>
        <dbReference type="ARBA" id="ARBA00061210"/>
    </source>
</evidence>
<evidence type="ECO:0000256" key="7">
    <source>
        <dbReference type="ARBA" id="ARBA00022785"/>
    </source>
</evidence>
<comment type="pathway">
    <text evidence="2 13">tRNA modification; tRNA-queuosine biosynthesis.</text>
</comment>
<dbReference type="Proteomes" id="UP000182860">
    <property type="component" value="Unassembled WGS sequence"/>
</dbReference>
<evidence type="ECO:0000256" key="10">
    <source>
        <dbReference type="ARBA" id="ARBA00066503"/>
    </source>
</evidence>
<keyword evidence="14" id="KW-0413">Isomerase</keyword>
<evidence type="ECO:0000256" key="11">
    <source>
        <dbReference type="ARBA" id="ARBA00069325"/>
    </source>
</evidence>
<comment type="similarity">
    <text evidence="9 13">Belongs to the QueA family.</text>
</comment>
<dbReference type="NCBIfam" id="NF001140">
    <property type="entry name" value="PRK00147.1"/>
    <property type="match status" value="1"/>
</dbReference>
<evidence type="ECO:0000256" key="13">
    <source>
        <dbReference type="HAMAP-Rule" id="MF_00113"/>
    </source>
</evidence>
<dbReference type="GO" id="GO:0008616">
    <property type="term" value="P:tRNA queuosine(34) biosynthetic process"/>
    <property type="evidence" value="ECO:0007669"/>
    <property type="project" value="UniProtKB-UniRule"/>
</dbReference>
<dbReference type="Gene3D" id="2.40.10.240">
    <property type="entry name" value="QueA-like"/>
    <property type="match status" value="1"/>
</dbReference>
<keyword evidence="4 13" id="KW-0963">Cytoplasm</keyword>
<comment type="function">
    <text evidence="13">Transfers and isomerizes the ribose moiety from AdoMet to the 7-aminomethyl group of 7-deazaguanine (preQ1-tRNA) to give epoxyqueuosine (oQ-tRNA).</text>
</comment>
<dbReference type="PANTHER" id="PTHR30307">
    <property type="entry name" value="S-ADENOSYLMETHIONINE:TRNA RIBOSYLTRANSFERASE-ISOMERASE"/>
    <property type="match status" value="1"/>
</dbReference>
<evidence type="ECO:0000256" key="5">
    <source>
        <dbReference type="ARBA" id="ARBA00022679"/>
    </source>
</evidence>
<evidence type="ECO:0000313" key="14">
    <source>
        <dbReference type="EMBL" id="OIO07828.1"/>
    </source>
</evidence>
<dbReference type="Gene3D" id="3.40.1780.10">
    <property type="entry name" value="QueA-like"/>
    <property type="match status" value="1"/>
</dbReference>
<dbReference type="InterPro" id="IPR003699">
    <property type="entry name" value="QueA"/>
</dbReference>
<keyword evidence="5 13" id="KW-0808">Transferase</keyword>
<dbReference type="InterPro" id="IPR036100">
    <property type="entry name" value="QueA_sf"/>
</dbReference>
<evidence type="ECO:0000313" key="15">
    <source>
        <dbReference type="Proteomes" id="UP000182860"/>
    </source>
</evidence>
<accession>A0A1J4T6T1</accession>
<dbReference type="UniPathway" id="UPA00392"/>
<proteinExistence type="inferred from homology"/>
<dbReference type="EC" id="2.4.99.17" evidence="10 13"/>
<name>A0A1J4T6T1_9BACT</name>
<dbReference type="SUPFAM" id="SSF111337">
    <property type="entry name" value="QueA-like"/>
    <property type="match status" value="1"/>
</dbReference>